<gene>
    <name evidence="1" type="primary">pol_2449</name>
    <name evidence="1" type="ORF">AVEN_148125_1</name>
</gene>
<reference evidence="1 2" key="1">
    <citation type="journal article" date="2019" name="Sci. Rep.">
        <title>Orb-weaving spider Araneus ventricosus genome elucidates the spidroin gene catalogue.</title>
        <authorList>
            <person name="Kono N."/>
            <person name="Nakamura H."/>
            <person name="Ohtoshi R."/>
            <person name="Moran D.A.P."/>
            <person name="Shinohara A."/>
            <person name="Yoshida Y."/>
            <person name="Fujiwara M."/>
            <person name="Mori M."/>
            <person name="Tomita M."/>
            <person name="Arakawa K."/>
        </authorList>
    </citation>
    <scope>NUCLEOTIDE SEQUENCE [LARGE SCALE GENOMIC DNA]</scope>
</reference>
<dbReference type="PANTHER" id="PTHR19446">
    <property type="entry name" value="REVERSE TRANSCRIPTASES"/>
    <property type="match status" value="1"/>
</dbReference>
<comment type="caution">
    <text evidence="1">The sequence shown here is derived from an EMBL/GenBank/DDBJ whole genome shotgun (WGS) entry which is preliminary data.</text>
</comment>
<accession>A0A4Y2SMP2</accession>
<keyword evidence="2" id="KW-1185">Reference proteome</keyword>
<evidence type="ECO:0000313" key="2">
    <source>
        <dbReference type="Proteomes" id="UP000499080"/>
    </source>
</evidence>
<dbReference type="OrthoDB" id="412793at2759"/>
<sequence length="210" mass="24155">MKRTLLIKSFVLSGRLMTLPRDRSPDPVFPVNQSSTDVTSNLLYLITSEEINKCFPRNGSAPGPDLLTVGDLKHISRFELAKIFNIFLLCRRVPDTFCRAKAIFLPKKTDALSPGDFRPISLIPIPARLFSKILARRLSPVTQLKPEQRGFVETDGISQNIFMLDYVLHHAREKVKRTYIEHYTFRRHLIPSRTRLSLQPYKPGRLIQNL</sequence>
<dbReference type="AlphaFoldDB" id="A0A4Y2SMP2"/>
<dbReference type="EMBL" id="BGPR01022769">
    <property type="protein sequence ID" value="GBN89417.1"/>
    <property type="molecule type" value="Genomic_DNA"/>
</dbReference>
<organism evidence="1 2">
    <name type="scientific">Araneus ventricosus</name>
    <name type="common">Orbweaver spider</name>
    <name type="synonym">Epeira ventricosa</name>
    <dbReference type="NCBI Taxonomy" id="182803"/>
    <lineage>
        <taxon>Eukaryota</taxon>
        <taxon>Metazoa</taxon>
        <taxon>Ecdysozoa</taxon>
        <taxon>Arthropoda</taxon>
        <taxon>Chelicerata</taxon>
        <taxon>Arachnida</taxon>
        <taxon>Araneae</taxon>
        <taxon>Araneomorphae</taxon>
        <taxon>Entelegynae</taxon>
        <taxon>Araneoidea</taxon>
        <taxon>Araneidae</taxon>
        <taxon>Araneus</taxon>
    </lineage>
</organism>
<proteinExistence type="predicted"/>
<name>A0A4Y2SMP2_ARAVE</name>
<evidence type="ECO:0000313" key="1">
    <source>
        <dbReference type="EMBL" id="GBN89417.1"/>
    </source>
</evidence>
<dbReference type="Proteomes" id="UP000499080">
    <property type="component" value="Unassembled WGS sequence"/>
</dbReference>
<protein>
    <submittedName>
        <fullName evidence="1">Retrovirus-related Pol polyprotein from type-2 retrotransposable element R2DM</fullName>
    </submittedName>
</protein>